<feature type="chain" id="PRO_5009912245" evidence="1">
    <location>
        <begin position="24"/>
        <end position="1261"/>
    </location>
</feature>
<reference evidence="3 4" key="1">
    <citation type="submission" date="2016-11" db="EMBL/GenBank/DDBJ databases">
        <authorList>
            <person name="Jaros S."/>
            <person name="Januszkiewicz K."/>
            <person name="Wedrychowicz H."/>
        </authorList>
    </citation>
    <scope>NUCLEOTIDE SEQUENCE [LARGE SCALE GENOMIC DNA]</scope>
    <source>
        <strain evidence="3 4">DSM 24574</strain>
    </source>
</reference>
<dbReference type="STRING" id="947013.SAMN04488109_1612"/>
<dbReference type="RefSeq" id="WP_073132594.1">
    <property type="nucleotide sequence ID" value="NZ_FQWQ01000001.1"/>
</dbReference>
<accession>A0A1M5M897</accession>
<dbReference type="InterPro" id="IPR004843">
    <property type="entry name" value="Calcineurin-like_PHP"/>
</dbReference>
<evidence type="ECO:0000256" key="1">
    <source>
        <dbReference type="SAM" id="SignalP"/>
    </source>
</evidence>
<keyword evidence="4" id="KW-1185">Reference proteome</keyword>
<dbReference type="PROSITE" id="PS51257">
    <property type="entry name" value="PROKAR_LIPOPROTEIN"/>
    <property type="match status" value="1"/>
</dbReference>
<dbReference type="Gene3D" id="3.60.21.10">
    <property type="match status" value="2"/>
</dbReference>
<sequence>MNKSLPSKTLLLLLFLASCASYKRQYSKDARQWKNATPAPDLELKHTMYLLGDAGNATEPGSGGVIKYLKTKLGSAPKNSSVLFLGDNIYEYGMPPKEEQVKRADAEQRILAQLQMLDDFKGRPVFVPGNHDWRGWGQRGLHSQENFVESYLNTHRGVSDKDDWENYFLPDDGCAGPEAIELNDNVVILVVDSQWWLGDSDEEPKMNDGCGVRNKASFRFIFETMVRKYRNQNLIIALHHPPYTYGPHGGGFTVKQHLFPLTDVNPKWWVPLPGIGSLAAFFRASIGSKQDLAHQDYKELRAALLAATNKNGSFIFASGHEHALQYIDRDGQQFIVSGSASKTSPVDLGRGSEFASGALGYSTLSFYEGGETWVQFYEVNAEGTSETLVFRKKIKDKLPLAGEVLQTSFPEYDQHLDSTTQAVTSNLVKPIGKFHKFFLGAHHRDLYLEQYKFPVLDMNVFKGGVTAVKQGGGNQTNSLRVQDANGRDYAFRGMTKDATRFMPYPFNKMVAAKYLVEDNFLATHPFAPLAVPYLAEAINVYHANPRLYYIPAQPQLGIYNRLFGGGMHLVEERASGKHWKGAPFFGSPDKIVGTLDMVDNLLKDSKYQVDEEWAVRTRLLDFLIGDWDRHDDQWTWACLDQADGSKLYRPIPRDRDQAFSAYDGLVSGMARQTLPFLRQLQSYGPEINSMKWTTWSARLFDRTFLNELSWAQWEAQVKFIQEHLTDEVIEGAFRDWPKKARELSAQSIITSLKTRRNDLMKIARTHYEFLGQKVDVIGTEERERFEVERVDNDHTKVTVYDINKKGEIKHQIYQRTFENDVTPEIDLYGNGDDDDFVVKGDVSKGIRVRLIGGLGNDEFTDESRVARGSKKTFVYDDLRKNTLHAGPETRDKRTDVARFNIYDRRGYDSEYDIAIPFPIIGFNPDDQLLVGGTMNLVKHGFKKVPYASLQRIGASFATGTQAFKANYEGDFLNVVKNWDFYLDAQYHGPSFAFNFAGLGNETKRPVDNPNFYRVRQGLIRLYPAIKKRFAGVGGYFTLGPTFTVSHIENTAGRFIRIYGQGENAEIFDRKYFAGAELGFHYNNVDNLFAPHAGVRFNTTLSWMDNIKEARSFTSLRSQLAVFKAVDRKENLIIGTQIGYGQNFGKGYEFFQMPTLGGSLGLRGYRTERFYGDIAYWQSTDVRWRISSSANRILPFTLGLFGGFDYGRVWLIGESSEAWHNSYGGGLWVAPVDALVFSLGVFVPKEDYEESPRGVFRVGFSF</sequence>
<name>A0A1M5M897_9BACT</name>
<dbReference type="OrthoDB" id="333971at2"/>
<dbReference type="InterPro" id="IPR029052">
    <property type="entry name" value="Metallo-depent_PP-like"/>
</dbReference>
<evidence type="ECO:0000259" key="2">
    <source>
        <dbReference type="Pfam" id="PF00149"/>
    </source>
</evidence>
<feature type="signal peptide" evidence="1">
    <location>
        <begin position="1"/>
        <end position="23"/>
    </location>
</feature>
<evidence type="ECO:0000313" key="4">
    <source>
        <dbReference type="Proteomes" id="UP000184212"/>
    </source>
</evidence>
<evidence type="ECO:0000313" key="3">
    <source>
        <dbReference type="EMBL" id="SHG73534.1"/>
    </source>
</evidence>
<dbReference type="AlphaFoldDB" id="A0A1M5M897"/>
<protein>
    <submittedName>
        <fullName evidence="3">Calcineurin-like phosphoesterase</fullName>
    </submittedName>
</protein>
<keyword evidence="1" id="KW-0732">Signal</keyword>
<organism evidence="3 4">
    <name type="scientific">Chryseolinea serpens</name>
    <dbReference type="NCBI Taxonomy" id="947013"/>
    <lineage>
        <taxon>Bacteria</taxon>
        <taxon>Pseudomonadati</taxon>
        <taxon>Bacteroidota</taxon>
        <taxon>Cytophagia</taxon>
        <taxon>Cytophagales</taxon>
        <taxon>Fulvivirgaceae</taxon>
        <taxon>Chryseolinea</taxon>
    </lineage>
</organism>
<dbReference type="Proteomes" id="UP000184212">
    <property type="component" value="Unassembled WGS sequence"/>
</dbReference>
<feature type="domain" description="Calcineurin-like phosphoesterase" evidence="2">
    <location>
        <begin position="73"/>
        <end position="255"/>
    </location>
</feature>
<dbReference type="GO" id="GO:0016787">
    <property type="term" value="F:hydrolase activity"/>
    <property type="evidence" value="ECO:0007669"/>
    <property type="project" value="InterPro"/>
</dbReference>
<gene>
    <name evidence="3" type="ORF">SAMN04488109_1612</name>
</gene>
<dbReference type="Pfam" id="PF00149">
    <property type="entry name" value="Metallophos"/>
    <property type="match status" value="1"/>
</dbReference>
<dbReference type="SUPFAM" id="SSF56300">
    <property type="entry name" value="Metallo-dependent phosphatases"/>
    <property type="match status" value="1"/>
</dbReference>
<proteinExistence type="predicted"/>
<dbReference type="EMBL" id="FQWQ01000001">
    <property type="protein sequence ID" value="SHG73534.1"/>
    <property type="molecule type" value="Genomic_DNA"/>
</dbReference>